<dbReference type="HAMAP" id="MF_03228">
    <property type="entry name" value="But_CoA_trans"/>
    <property type="match status" value="1"/>
</dbReference>
<dbReference type="Gene3D" id="3.30.750.70">
    <property type="entry name" value="4-hydroxybutyrate coenzyme like domains"/>
    <property type="match status" value="1"/>
</dbReference>
<dbReference type="RefSeq" id="WP_091647613.1">
    <property type="nucleotide sequence ID" value="NZ_FNHQ01000002.1"/>
</dbReference>
<dbReference type="PANTHER" id="PTHR21432">
    <property type="entry name" value="ACETYL-COA HYDROLASE-RELATED"/>
    <property type="match status" value="1"/>
</dbReference>
<dbReference type="SUPFAM" id="SSF100950">
    <property type="entry name" value="NagB/RpiA/CoA transferase-like"/>
    <property type="match status" value="2"/>
</dbReference>
<dbReference type="Gene3D" id="3.40.1080.10">
    <property type="entry name" value="Glutaconate Coenzyme A-transferase"/>
    <property type="match status" value="1"/>
</dbReference>
<comment type="catalytic activity">
    <reaction evidence="3">
        <text>butanoate + acetyl-CoA = butanoyl-CoA + acetate</text>
        <dbReference type="Rhea" id="RHEA:30071"/>
        <dbReference type="ChEBI" id="CHEBI:17968"/>
        <dbReference type="ChEBI" id="CHEBI:30089"/>
        <dbReference type="ChEBI" id="CHEBI:57288"/>
        <dbReference type="ChEBI" id="CHEBI:57371"/>
    </reaction>
</comment>
<comment type="function">
    <text evidence="3">Coenzyme A-transferase that converts butyrate to butyryl-CoA.</text>
</comment>
<keyword evidence="3" id="KW-0963">Cytoplasm</keyword>
<dbReference type="PANTHER" id="PTHR21432:SF20">
    <property type="entry name" value="ACETYL-COA HYDROLASE"/>
    <property type="match status" value="1"/>
</dbReference>
<dbReference type="GO" id="GO:0019605">
    <property type="term" value="P:butyrate metabolic process"/>
    <property type="evidence" value="ECO:0007669"/>
    <property type="project" value="UniProtKB-UniRule"/>
</dbReference>
<dbReference type="GO" id="GO:0008775">
    <property type="term" value="F:acetate CoA-transferase activity"/>
    <property type="evidence" value="ECO:0007669"/>
    <property type="project" value="InterPro"/>
</dbReference>
<protein>
    <recommendedName>
        <fullName evidence="3">Probable butyrate:acetyl-CoA coenzyme A-transferase</fullName>
        <shortName evidence="3">Butyrate CoA-transferase</shortName>
        <ecNumber evidence="3">2.8.3.-</ecNumber>
    </recommendedName>
</protein>
<dbReference type="EC" id="2.8.3.-" evidence="3"/>
<dbReference type="Gene3D" id="3.40.1080.20">
    <property type="entry name" value="Acetyl-CoA hydrolase/transferase C-terminal domain"/>
    <property type="match status" value="1"/>
</dbReference>
<dbReference type="InterPro" id="IPR023990">
    <property type="entry name" value="Butryl-CoA_acetate_CoA_Tfrase"/>
</dbReference>
<dbReference type="InterPro" id="IPR038460">
    <property type="entry name" value="AcetylCoA_hyd_C_sf"/>
</dbReference>
<dbReference type="AlphaFoldDB" id="A0A1G9R275"/>
<feature type="binding site" evidence="3">
    <location>
        <begin position="218"/>
        <end position="222"/>
    </location>
    <ligand>
        <name>CoA</name>
        <dbReference type="ChEBI" id="CHEBI:57287"/>
    </ligand>
</feature>
<gene>
    <name evidence="6" type="ORF">SAMN05660299_00344</name>
</gene>
<evidence type="ECO:0000259" key="4">
    <source>
        <dbReference type="Pfam" id="PF02550"/>
    </source>
</evidence>
<dbReference type="Proteomes" id="UP000199309">
    <property type="component" value="Unassembled WGS sequence"/>
</dbReference>
<evidence type="ECO:0000313" key="7">
    <source>
        <dbReference type="Proteomes" id="UP000199309"/>
    </source>
</evidence>
<reference evidence="6 7" key="1">
    <citation type="submission" date="2016-10" db="EMBL/GenBank/DDBJ databases">
        <authorList>
            <person name="de Groot N.N."/>
        </authorList>
    </citation>
    <scope>NUCLEOTIDE SEQUENCE [LARGE SCALE GENOMIC DNA]</scope>
    <source>
        <strain evidence="6 7">DSM 16981</strain>
    </source>
</reference>
<dbReference type="Pfam" id="PF02550">
    <property type="entry name" value="AcetylCoA_hydro"/>
    <property type="match status" value="1"/>
</dbReference>
<dbReference type="GO" id="GO:0005737">
    <property type="term" value="C:cytoplasm"/>
    <property type="evidence" value="ECO:0007669"/>
    <property type="project" value="UniProtKB-SubCell"/>
</dbReference>
<keyword evidence="2 3" id="KW-0808">Transferase</keyword>
<dbReference type="GO" id="GO:0006084">
    <property type="term" value="P:acetyl-CoA metabolic process"/>
    <property type="evidence" value="ECO:0007669"/>
    <property type="project" value="UniProtKB-UniRule"/>
</dbReference>
<dbReference type="GO" id="GO:0006083">
    <property type="term" value="P:acetate metabolic process"/>
    <property type="evidence" value="ECO:0007669"/>
    <property type="project" value="InterPro"/>
</dbReference>
<comment type="similarity">
    <text evidence="1 3">Belongs to the acetyl-CoA hydrolase/transferase family.</text>
</comment>
<keyword evidence="7" id="KW-1185">Reference proteome</keyword>
<feature type="active site" description="5-glutamyl coenzyme A thioester intermediate" evidence="3">
    <location>
        <position position="243"/>
    </location>
</feature>
<dbReference type="STRING" id="349095.SAMN05660299_00344"/>
<feature type="domain" description="Acetyl-CoA hydrolase/transferase C-terminal" evidence="5">
    <location>
        <begin position="277"/>
        <end position="433"/>
    </location>
</feature>
<organism evidence="6 7">
    <name type="scientific">Megasphaera paucivorans</name>
    <dbReference type="NCBI Taxonomy" id="349095"/>
    <lineage>
        <taxon>Bacteria</taxon>
        <taxon>Bacillati</taxon>
        <taxon>Bacillota</taxon>
        <taxon>Negativicutes</taxon>
        <taxon>Veillonellales</taxon>
        <taxon>Veillonellaceae</taxon>
        <taxon>Megasphaera</taxon>
    </lineage>
</organism>
<evidence type="ECO:0000256" key="3">
    <source>
        <dbReference type="HAMAP-Rule" id="MF_03228"/>
    </source>
</evidence>
<feature type="binding site" evidence="3">
    <location>
        <position position="341"/>
    </location>
    <ligand>
        <name>CoA</name>
        <dbReference type="ChEBI" id="CHEBI:57287"/>
    </ligand>
</feature>
<sequence length="444" mass="49296">MNVLKEYQQKLQTPEDAVKIVKNGDWVDYSQTCSFPTALDAALAARHTELRDVKIRNAISMRPVQTVEQDPQGAAFTYNAWHCSGIDRKYIDEGRAYHIPMLFRDCGSYYQKGFAPVNVAMISVTPMDRQGNFNFGLTNCCQQAILEAADRIILEVNSQMPYICGMEADHIHISDVDAVVEGHAEIPTVSSPSATVIDKQIANLIFPYLHDGITLQLGIGGMPNALGTLIAASDLKDIGMHTELMSDGYLTLYKSGKITNRKKELQRRKGVFSICNGSRELYDFLDHNQDIISAPMSYVNNPYTISQFSDFVSINSCIAMDLYGQVCSESAGTRQISGTGGQLDFVTGAYRAEHGMAFLAMASTFTDKKGIKHSRILPKFTQGDIITTPRTQAPYMVTEYGAANLSGLTTWQRAEAIINIAHPDFREDLIKAAEQQKIWRRSNT</sequence>
<feature type="domain" description="Acetyl-CoA hydrolase/transferase N-terminal" evidence="4">
    <location>
        <begin position="5"/>
        <end position="183"/>
    </location>
</feature>
<dbReference type="Pfam" id="PF13336">
    <property type="entry name" value="AcetylCoA_hyd_C"/>
    <property type="match status" value="1"/>
</dbReference>
<dbReference type="InterPro" id="IPR026888">
    <property type="entry name" value="AcetylCoA_hyd_C"/>
</dbReference>
<dbReference type="OrthoDB" id="9801795at2"/>
<name>A0A1G9R275_9FIRM</name>
<evidence type="ECO:0000256" key="1">
    <source>
        <dbReference type="ARBA" id="ARBA00009632"/>
    </source>
</evidence>
<comment type="subcellular location">
    <subcellularLocation>
        <location evidence="3">Cytoplasm</location>
    </subcellularLocation>
</comment>
<dbReference type="InterPro" id="IPR003702">
    <property type="entry name" value="ActCoA_hydro_N"/>
</dbReference>
<evidence type="ECO:0000256" key="2">
    <source>
        <dbReference type="ARBA" id="ARBA00022679"/>
    </source>
</evidence>
<feature type="binding site" evidence="3">
    <location>
        <position position="318"/>
    </location>
    <ligand>
        <name>CoA</name>
        <dbReference type="ChEBI" id="CHEBI:57287"/>
    </ligand>
</feature>
<proteinExistence type="inferred from homology"/>
<comment type="pathway">
    <text evidence="3">Lipid metabolism; butanoate metabolism.</text>
</comment>
<dbReference type="UniPathway" id="UPA00863"/>
<dbReference type="InterPro" id="IPR046433">
    <property type="entry name" value="ActCoA_hydro"/>
</dbReference>
<keyword evidence="3" id="KW-0443">Lipid metabolism</keyword>
<dbReference type="EMBL" id="FNHQ01000002">
    <property type="protein sequence ID" value="SDM16545.1"/>
    <property type="molecule type" value="Genomic_DNA"/>
</dbReference>
<evidence type="ECO:0000313" key="6">
    <source>
        <dbReference type="EMBL" id="SDM16545.1"/>
    </source>
</evidence>
<evidence type="ECO:0000259" key="5">
    <source>
        <dbReference type="Pfam" id="PF13336"/>
    </source>
</evidence>
<accession>A0A1G9R275</accession>
<keyword evidence="3" id="KW-0276">Fatty acid metabolism</keyword>
<dbReference type="InterPro" id="IPR037171">
    <property type="entry name" value="NagB/RpiA_transferase-like"/>
</dbReference>